<sequence>MIVFDHYVYVSGPAWMPMVVVVPVLGTLVGLLVGVVVAARGLRWSRQEQGGCWLVAVALGAIGLLGGVVTAVAAAVHPPRLLVTTSTTASSDLYAIEGAPWHVDLSPIALLFPALGLAVGVALALIAVAFELRLGKGAGS</sequence>
<evidence type="ECO:0000313" key="2">
    <source>
        <dbReference type="EMBL" id="MCQ4120004.1"/>
    </source>
</evidence>
<keyword evidence="1" id="KW-0472">Membrane</keyword>
<name>A0ABT1QCK1_9NOCA</name>
<dbReference type="EMBL" id="JANFQF010000009">
    <property type="protein sequence ID" value="MCQ4120004.1"/>
    <property type="molecule type" value="Genomic_DNA"/>
</dbReference>
<evidence type="ECO:0000256" key="1">
    <source>
        <dbReference type="SAM" id="Phobius"/>
    </source>
</evidence>
<keyword evidence="1" id="KW-0812">Transmembrane</keyword>
<evidence type="ECO:0000313" key="3">
    <source>
        <dbReference type="Proteomes" id="UP001524501"/>
    </source>
</evidence>
<protein>
    <recommendedName>
        <fullName evidence="4">Integral membrane protein</fullName>
    </recommendedName>
</protein>
<comment type="caution">
    <text evidence="2">The sequence shown here is derived from an EMBL/GenBank/DDBJ whole genome shotgun (WGS) entry which is preliminary data.</text>
</comment>
<reference evidence="2 3" key="1">
    <citation type="submission" date="2022-07" db="EMBL/GenBank/DDBJ databases">
        <title>Degradation activity of malathion, p-nitrophenol and potential low-temperature adaptation strategy of Rhodococcus sp. FXJ9.536.</title>
        <authorList>
            <person name="Huang J."/>
            <person name="Huang Y."/>
        </authorList>
    </citation>
    <scope>NUCLEOTIDE SEQUENCE [LARGE SCALE GENOMIC DNA]</scope>
    <source>
        <strain evidence="2 3">FXJ9.536</strain>
    </source>
</reference>
<dbReference type="RefSeq" id="WP_255968711.1">
    <property type="nucleotide sequence ID" value="NZ_JANFQF010000009.1"/>
</dbReference>
<dbReference type="Proteomes" id="UP001524501">
    <property type="component" value="Unassembled WGS sequence"/>
</dbReference>
<keyword evidence="1" id="KW-1133">Transmembrane helix</keyword>
<proteinExistence type="predicted"/>
<accession>A0ABT1QCK1</accession>
<gene>
    <name evidence="2" type="ORF">NOF53_12615</name>
</gene>
<feature type="transmembrane region" description="Helical" evidence="1">
    <location>
        <begin position="14"/>
        <end position="39"/>
    </location>
</feature>
<keyword evidence="3" id="KW-1185">Reference proteome</keyword>
<organism evidence="2 3">
    <name type="scientific">Rhodococcus tibetensis</name>
    <dbReference type="NCBI Taxonomy" id="2965064"/>
    <lineage>
        <taxon>Bacteria</taxon>
        <taxon>Bacillati</taxon>
        <taxon>Actinomycetota</taxon>
        <taxon>Actinomycetes</taxon>
        <taxon>Mycobacteriales</taxon>
        <taxon>Nocardiaceae</taxon>
        <taxon>Rhodococcus</taxon>
    </lineage>
</organism>
<feature type="transmembrane region" description="Helical" evidence="1">
    <location>
        <begin position="51"/>
        <end position="76"/>
    </location>
</feature>
<feature type="transmembrane region" description="Helical" evidence="1">
    <location>
        <begin position="108"/>
        <end position="130"/>
    </location>
</feature>
<evidence type="ECO:0008006" key="4">
    <source>
        <dbReference type="Google" id="ProtNLM"/>
    </source>
</evidence>